<dbReference type="SUPFAM" id="SSF56784">
    <property type="entry name" value="HAD-like"/>
    <property type="match status" value="1"/>
</dbReference>
<gene>
    <name evidence="2" type="ORF">ACFYM3_16155</name>
</gene>
<accession>A0ABW6LE53</accession>
<dbReference type="InterPro" id="IPR036412">
    <property type="entry name" value="HAD-like_sf"/>
</dbReference>
<evidence type="ECO:0000313" key="3">
    <source>
        <dbReference type="Proteomes" id="UP001601288"/>
    </source>
</evidence>
<organism evidence="2 3">
    <name type="scientific">Streptomyces massasporeus</name>
    <dbReference type="NCBI Taxonomy" id="67324"/>
    <lineage>
        <taxon>Bacteria</taxon>
        <taxon>Bacillati</taxon>
        <taxon>Actinomycetota</taxon>
        <taxon>Actinomycetes</taxon>
        <taxon>Kitasatosporales</taxon>
        <taxon>Streptomycetaceae</taxon>
        <taxon>Streptomyces</taxon>
    </lineage>
</organism>
<dbReference type="Pfam" id="PF25109">
    <property type="entry name" value="HAD_PNKP"/>
    <property type="match status" value="1"/>
</dbReference>
<comment type="caution">
    <text evidence="2">The sequence shown here is derived from an EMBL/GenBank/DDBJ whole genome shotgun (WGS) entry which is preliminary data.</text>
</comment>
<evidence type="ECO:0000259" key="1">
    <source>
        <dbReference type="Pfam" id="PF25109"/>
    </source>
</evidence>
<keyword evidence="3" id="KW-1185">Reference proteome</keyword>
<dbReference type="Gene3D" id="3.40.50.1000">
    <property type="entry name" value="HAD superfamily/HAD-like"/>
    <property type="match status" value="1"/>
</dbReference>
<protein>
    <recommendedName>
        <fullName evidence="1">Polynucleotide kinase PNKP phosphatase domain-containing protein</fullName>
    </recommendedName>
</protein>
<dbReference type="EMBL" id="JBIAFP010000008">
    <property type="protein sequence ID" value="MFE9226136.1"/>
    <property type="molecule type" value="Genomic_DNA"/>
</dbReference>
<dbReference type="InterPro" id="IPR056782">
    <property type="entry name" value="HAD_PNKP"/>
</dbReference>
<evidence type="ECO:0000313" key="2">
    <source>
        <dbReference type="EMBL" id="MFE9226136.1"/>
    </source>
</evidence>
<feature type="domain" description="Polynucleotide kinase PNKP phosphatase" evidence="1">
    <location>
        <begin position="9"/>
        <end position="142"/>
    </location>
</feature>
<proteinExistence type="predicted"/>
<dbReference type="RefSeq" id="WP_358278783.1">
    <property type="nucleotide sequence ID" value="NZ_JBEYGJ010000003.1"/>
</dbReference>
<sequence length="152" mass="17534">MTTAVALQDAEIFDVDGTLVDVEPIRHLIKGPGGFTAFHRASINCQPHQYIVDAAREAHARGWAVLIVTGRDRRWERLTAMWLALHGVPSDGLWMRGRGDYRPDYVIKRELLRSIRRTYNVVRAWDDNPNVIRLWHEEDIPVEVVPGWVDEQ</sequence>
<name>A0ABW6LE53_9ACTN</name>
<dbReference type="Proteomes" id="UP001601288">
    <property type="component" value="Unassembled WGS sequence"/>
</dbReference>
<reference evidence="2 3" key="1">
    <citation type="submission" date="2024-10" db="EMBL/GenBank/DDBJ databases">
        <title>The Natural Products Discovery Center: Release of the First 8490 Sequenced Strains for Exploring Actinobacteria Biosynthetic Diversity.</title>
        <authorList>
            <person name="Kalkreuter E."/>
            <person name="Kautsar S.A."/>
            <person name="Yang D."/>
            <person name="Bader C.D."/>
            <person name="Teijaro C.N."/>
            <person name="Fluegel L."/>
            <person name="Davis C.M."/>
            <person name="Simpson J.R."/>
            <person name="Lauterbach L."/>
            <person name="Steele A.D."/>
            <person name="Gui C."/>
            <person name="Meng S."/>
            <person name="Li G."/>
            <person name="Viehrig K."/>
            <person name="Ye F."/>
            <person name="Su P."/>
            <person name="Kiefer A.F."/>
            <person name="Nichols A."/>
            <person name="Cepeda A.J."/>
            <person name="Yan W."/>
            <person name="Fan B."/>
            <person name="Jiang Y."/>
            <person name="Adhikari A."/>
            <person name="Zheng C.-J."/>
            <person name="Schuster L."/>
            <person name="Cowan T.M."/>
            <person name="Smanski M.J."/>
            <person name="Chevrette M.G."/>
            <person name="De Carvalho L.P.S."/>
            <person name="Shen B."/>
        </authorList>
    </citation>
    <scope>NUCLEOTIDE SEQUENCE [LARGE SCALE GENOMIC DNA]</scope>
    <source>
        <strain evidence="2 3">NPDC007066</strain>
    </source>
</reference>
<dbReference type="InterPro" id="IPR023214">
    <property type="entry name" value="HAD_sf"/>
</dbReference>